<evidence type="ECO:0000313" key="2">
    <source>
        <dbReference type="Proteomes" id="UP000670092"/>
    </source>
</evidence>
<proteinExistence type="predicted"/>
<accession>A0A8H7YTP7</accession>
<dbReference type="EMBL" id="JAEVHI010000003">
    <property type="protein sequence ID" value="KAG5295454.1"/>
    <property type="molecule type" value="Genomic_DNA"/>
</dbReference>
<evidence type="ECO:0000313" key="1">
    <source>
        <dbReference type="EMBL" id="KAG5295454.1"/>
    </source>
</evidence>
<gene>
    <name evidence="1" type="ORF">I7I52_05730</name>
</gene>
<dbReference type="Proteomes" id="UP000670092">
    <property type="component" value="Unassembled WGS sequence"/>
</dbReference>
<dbReference type="AlphaFoldDB" id="A0A8H7YTP7"/>
<reference evidence="1 2" key="1">
    <citation type="submission" date="2021-01" db="EMBL/GenBank/DDBJ databases">
        <title>Chromosome-level genome assembly of a human fungal pathogen reveals clustering of transcriptionally co-regulated genes.</title>
        <authorList>
            <person name="Voorhies M."/>
            <person name="Cohen S."/>
            <person name="Shea T.P."/>
            <person name="Petrus S."/>
            <person name="Munoz J.F."/>
            <person name="Poplawski S."/>
            <person name="Goldman W.E."/>
            <person name="Michael T."/>
            <person name="Cuomo C.A."/>
            <person name="Sil A."/>
            <person name="Beyhan S."/>
        </authorList>
    </citation>
    <scope>NUCLEOTIDE SEQUENCE [LARGE SCALE GENOMIC DNA]</scope>
    <source>
        <strain evidence="1 2">G184AR</strain>
    </source>
</reference>
<comment type="caution">
    <text evidence="1">The sequence shown here is derived from an EMBL/GenBank/DDBJ whole genome shotgun (WGS) entry which is preliminary data.</text>
</comment>
<organism evidence="1 2">
    <name type="scientific">Ajellomyces capsulatus</name>
    <name type="common">Darling's disease fungus</name>
    <name type="synonym">Histoplasma capsulatum</name>
    <dbReference type="NCBI Taxonomy" id="5037"/>
    <lineage>
        <taxon>Eukaryota</taxon>
        <taxon>Fungi</taxon>
        <taxon>Dikarya</taxon>
        <taxon>Ascomycota</taxon>
        <taxon>Pezizomycotina</taxon>
        <taxon>Eurotiomycetes</taxon>
        <taxon>Eurotiomycetidae</taxon>
        <taxon>Onygenales</taxon>
        <taxon>Ajellomycetaceae</taxon>
        <taxon>Histoplasma</taxon>
    </lineage>
</organism>
<protein>
    <submittedName>
        <fullName evidence="1">Uncharacterized protein</fullName>
    </submittedName>
</protein>
<sequence length="32" mass="3730">MPTELWQQSPDDVTLWLPGRILMAQIPRLPRA</sequence>
<name>A0A8H7YTP7_AJECA</name>
<dbReference type="VEuPathDB" id="FungiDB:I7I52_05730"/>